<dbReference type="AlphaFoldDB" id="A0A9Q9B3Y8"/>
<sequence length="227" mass="25009">MSTASSQGLFVSEEVDIPRELRSDAPSAQPVGATAEPPAKRVKLEASHAKSVAGAPGESSRTRTSRGSPDIVIDLTEDIYFVGGNHGFMTKADIIEEFKRLRVEYAEIFLSASQRADPAKKMKGTLEDTSKASGRSNLAKILERDQQDWGKQLVNALKALTKELGDLENFEIKLDRQAYLVLVEAAYTKCEKQCRAKVVRAQAELAQRQEIIGKMKMLKEAMKKAPV</sequence>
<keyword evidence="3" id="KW-1185">Reference proteome</keyword>
<reference evidence="2" key="1">
    <citation type="submission" date="2022-06" db="EMBL/GenBank/DDBJ databases">
        <title>Complete genome sequences of two strains of the flax pathogen Septoria linicola.</title>
        <authorList>
            <person name="Lapalu N."/>
            <person name="Simon A."/>
            <person name="Demenou B."/>
            <person name="Paumier D."/>
            <person name="Guillot M.-P."/>
            <person name="Gout L."/>
            <person name="Valade R."/>
        </authorList>
    </citation>
    <scope>NUCLEOTIDE SEQUENCE</scope>
    <source>
        <strain evidence="2">SE15195</strain>
    </source>
</reference>
<gene>
    <name evidence="2" type="ORF">Slin15195_G103920</name>
</gene>
<dbReference type="Proteomes" id="UP001056384">
    <property type="component" value="Chromosome 9"/>
</dbReference>
<protein>
    <submittedName>
        <fullName evidence="2">Uncharacterized protein</fullName>
    </submittedName>
</protein>
<proteinExistence type="predicted"/>
<evidence type="ECO:0000313" key="3">
    <source>
        <dbReference type="Proteomes" id="UP001056384"/>
    </source>
</evidence>
<evidence type="ECO:0000256" key="1">
    <source>
        <dbReference type="SAM" id="MobiDB-lite"/>
    </source>
</evidence>
<name>A0A9Q9B3Y8_9PEZI</name>
<feature type="region of interest" description="Disordered" evidence="1">
    <location>
        <begin position="1"/>
        <end position="68"/>
    </location>
</feature>
<accession>A0A9Q9B3Y8</accession>
<feature type="compositionally biased region" description="Basic and acidic residues" evidence="1">
    <location>
        <begin position="38"/>
        <end position="48"/>
    </location>
</feature>
<organism evidence="2 3">
    <name type="scientific">Septoria linicola</name>
    <dbReference type="NCBI Taxonomy" id="215465"/>
    <lineage>
        <taxon>Eukaryota</taxon>
        <taxon>Fungi</taxon>
        <taxon>Dikarya</taxon>
        <taxon>Ascomycota</taxon>
        <taxon>Pezizomycotina</taxon>
        <taxon>Dothideomycetes</taxon>
        <taxon>Dothideomycetidae</taxon>
        <taxon>Mycosphaerellales</taxon>
        <taxon>Mycosphaerellaceae</taxon>
        <taxon>Septoria</taxon>
    </lineage>
</organism>
<evidence type="ECO:0000313" key="2">
    <source>
        <dbReference type="EMBL" id="USW57073.1"/>
    </source>
</evidence>
<dbReference type="EMBL" id="CP099426">
    <property type="protein sequence ID" value="USW57073.1"/>
    <property type="molecule type" value="Genomic_DNA"/>
</dbReference>